<dbReference type="AlphaFoldDB" id="A0A2S3ZGD1"/>
<evidence type="ECO:0008006" key="5">
    <source>
        <dbReference type="Google" id="ProtNLM"/>
    </source>
</evidence>
<name>A0A2S3ZGD1_9MICO</name>
<gene>
    <name evidence="3" type="ORF">C3B61_09355</name>
</gene>
<dbReference type="EMBL" id="PPXD01000011">
    <property type="protein sequence ID" value="POH65965.1"/>
    <property type="molecule type" value="Genomic_DNA"/>
</dbReference>
<proteinExistence type="predicted"/>
<accession>A0A2S3ZGD1</accession>
<reference evidence="3 4" key="1">
    <citation type="submission" date="2018-01" db="EMBL/GenBank/DDBJ databases">
        <title>Cryobacterium sp. nov., from glaciers in China.</title>
        <authorList>
            <person name="Liu Q."/>
            <person name="Xin Y.-H."/>
        </authorList>
    </citation>
    <scope>NUCLEOTIDE SEQUENCE [LARGE SCALE GENOMIC DNA]</scope>
    <source>
        <strain evidence="3 4">TMN-42</strain>
    </source>
</reference>
<feature type="transmembrane region" description="Helical" evidence="2">
    <location>
        <begin position="12"/>
        <end position="32"/>
    </location>
</feature>
<dbReference type="Proteomes" id="UP000237340">
    <property type="component" value="Unassembled WGS sequence"/>
</dbReference>
<organism evidence="3 4">
    <name type="scientific">Cryobacterium zongtaii</name>
    <dbReference type="NCBI Taxonomy" id="1259217"/>
    <lineage>
        <taxon>Bacteria</taxon>
        <taxon>Bacillati</taxon>
        <taxon>Actinomycetota</taxon>
        <taxon>Actinomycetes</taxon>
        <taxon>Micrococcales</taxon>
        <taxon>Microbacteriaceae</taxon>
        <taxon>Cryobacterium</taxon>
    </lineage>
</organism>
<feature type="transmembrane region" description="Helical" evidence="2">
    <location>
        <begin position="38"/>
        <end position="57"/>
    </location>
</feature>
<keyword evidence="4" id="KW-1185">Reference proteome</keyword>
<evidence type="ECO:0000256" key="1">
    <source>
        <dbReference type="SAM" id="MobiDB-lite"/>
    </source>
</evidence>
<evidence type="ECO:0000313" key="3">
    <source>
        <dbReference type="EMBL" id="POH65965.1"/>
    </source>
</evidence>
<protein>
    <recommendedName>
        <fullName evidence="5">DUF2933 domain-containing protein</fullName>
    </recommendedName>
</protein>
<comment type="caution">
    <text evidence="3">The sequence shown here is derived from an EMBL/GenBank/DDBJ whole genome shotgun (WGS) entry which is preliminary data.</text>
</comment>
<keyword evidence="2" id="KW-0472">Membrane</keyword>
<sequence>MSMNGHNHGGKSHLIGMIVIGVVILGGLLAAGRSIGEALPLAAVLACPVVMLGMMFMMMRSKNKDADTPRESPVHGDTGFNEAAKTTTQA</sequence>
<feature type="compositionally biased region" description="Basic and acidic residues" evidence="1">
    <location>
        <begin position="62"/>
        <end position="74"/>
    </location>
</feature>
<keyword evidence="2" id="KW-0812">Transmembrane</keyword>
<feature type="region of interest" description="Disordered" evidence="1">
    <location>
        <begin position="62"/>
        <end position="90"/>
    </location>
</feature>
<evidence type="ECO:0000313" key="4">
    <source>
        <dbReference type="Proteomes" id="UP000237340"/>
    </source>
</evidence>
<keyword evidence="2" id="KW-1133">Transmembrane helix</keyword>
<evidence type="ECO:0000256" key="2">
    <source>
        <dbReference type="SAM" id="Phobius"/>
    </source>
</evidence>